<dbReference type="EMBL" id="QPIE01000004">
    <property type="protein sequence ID" value="RCU42958.1"/>
    <property type="molecule type" value="Genomic_DNA"/>
</dbReference>
<reference evidence="1 2" key="1">
    <citation type="submission" date="2018-07" db="EMBL/GenBank/DDBJ databases">
        <title>Chryseobacterium lacus sp. nov., isolated from lake water.</title>
        <authorList>
            <person name="Li C.-M."/>
        </authorList>
    </citation>
    <scope>NUCLEOTIDE SEQUENCE [LARGE SCALE GENOMIC DNA]</scope>
    <source>
        <strain evidence="1 2">YLOS41</strain>
    </source>
</reference>
<gene>
    <name evidence="1" type="ORF">DQ356_05840</name>
</gene>
<protein>
    <submittedName>
        <fullName evidence="1">Uncharacterized protein</fullName>
    </submittedName>
</protein>
<accession>A0A368MXN6</accession>
<comment type="caution">
    <text evidence="1">The sequence shown here is derived from an EMBL/GenBank/DDBJ whole genome shotgun (WGS) entry which is preliminary data.</text>
</comment>
<evidence type="ECO:0000313" key="1">
    <source>
        <dbReference type="EMBL" id="RCU42958.1"/>
    </source>
</evidence>
<name>A0A368MXN6_9FLAO</name>
<dbReference type="Proteomes" id="UP000252172">
    <property type="component" value="Unassembled WGS sequence"/>
</dbReference>
<evidence type="ECO:0000313" key="2">
    <source>
        <dbReference type="Proteomes" id="UP000252172"/>
    </source>
</evidence>
<dbReference type="AlphaFoldDB" id="A0A368MXN6"/>
<sequence length="71" mass="8492">MKKYMKFPFKKKISFPFFLTNLLRNIFSLKKKRVSKLGEFSQKPRQEEELPENASPVCFAEGSEIREEYKV</sequence>
<proteinExistence type="predicted"/>
<organism evidence="1 2">
    <name type="scientific">Chryseobacterium lacus</name>
    <dbReference type="NCBI Taxonomy" id="2058346"/>
    <lineage>
        <taxon>Bacteria</taxon>
        <taxon>Pseudomonadati</taxon>
        <taxon>Bacteroidota</taxon>
        <taxon>Flavobacteriia</taxon>
        <taxon>Flavobacteriales</taxon>
        <taxon>Weeksellaceae</taxon>
        <taxon>Chryseobacterium group</taxon>
        <taxon>Chryseobacterium</taxon>
    </lineage>
</organism>
<keyword evidence="2" id="KW-1185">Reference proteome</keyword>